<dbReference type="RefSeq" id="XP_025470973.1">
    <property type="nucleotide sequence ID" value="XM_025606927.1"/>
</dbReference>
<evidence type="ECO:0000313" key="2">
    <source>
        <dbReference type="EMBL" id="PWY94212.1"/>
    </source>
</evidence>
<name>A0A317X982_9EURO</name>
<evidence type="ECO:0000256" key="1">
    <source>
        <dbReference type="SAM" id="SignalP"/>
    </source>
</evidence>
<keyword evidence="1" id="KW-0732">Signal</keyword>
<evidence type="ECO:0008006" key="4">
    <source>
        <dbReference type="Google" id="ProtNLM"/>
    </source>
</evidence>
<feature type="signal peptide" evidence="1">
    <location>
        <begin position="1"/>
        <end position="18"/>
    </location>
</feature>
<proteinExistence type="predicted"/>
<feature type="chain" id="PRO_5016303985" description="Secreted protein" evidence="1">
    <location>
        <begin position="19"/>
        <end position="104"/>
    </location>
</feature>
<keyword evidence="3" id="KW-1185">Reference proteome</keyword>
<dbReference type="AlphaFoldDB" id="A0A317X982"/>
<dbReference type="EMBL" id="MSFK01000005">
    <property type="protein sequence ID" value="PWY94212.1"/>
    <property type="molecule type" value="Genomic_DNA"/>
</dbReference>
<dbReference type="Proteomes" id="UP000246702">
    <property type="component" value="Unassembled WGS sequence"/>
</dbReference>
<protein>
    <recommendedName>
        <fullName evidence="4">Secreted protein</fullName>
    </recommendedName>
</protein>
<accession>A0A317X982</accession>
<reference evidence="2 3" key="1">
    <citation type="submission" date="2016-12" db="EMBL/GenBank/DDBJ databases">
        <title>The genomes of Aspergillus section Nigri reveals drivers in fungal speciation.</title>
        <authorList>
            <consortium name="DOE Joint Genome Institute"/>
            <person name="Vesth T.C."/>
            <person name="Nybo J."/>
            <person name="Theobald S."/>
            <person name="Brandl J."/>
            <person name="Frisvad J.C."/>
            <person name="Nielsen K.F."/>
            <person name="Lyhne E.K."/>
            <person name="Kogle M.E."/>
            <person name="Kuo A."/>
            <person name="Riley R."/>
            <person name="Clum A."/>
            <person name="Nolan M."/>
            <person name="Lipzen A."/>
            <person name="Salamov A."/>
            <person name="Henrissat B."/>
            <person name="Wiebenga A."/>
            <person name="De Vries R.P."/>
            <person name="Grigoriev I.V."/>
            <person name="Mortensen U.H."/>
            <person name="Andersen M.R."/>
            <person name="Baker S.E."/>
        </authorList>
    </citation>
    <scope>NUCLEOTIDE SEQUENCE [LARGE SCALE GENOMIC DNA]</scope>
    <source>
        <strain evidence="2 3">CBS 115572</strain>
    </source>
</reference>
<evidence type="ECO:0000313" key="3">
    <source>
        <dbReference type="Proteomes" id="UP000246702"/>
    </source>
</evidence>
<organism evidence="2 3">
    <name type="scientific">Aspergillus sclerotioniger CBS 115572</name>
    <dbReference type="NCBI Taxonomy" id="1450535"/>
    <lineage>
        <taxon>Eukaryota</taxon>
        <taxon>Fungi</taxon>
        <taxon>Dikarya</taxon>
        <taxon>Ascomycota</taxon>
        <taxon>Pezizomycotina</taxon>
        <taxon>Eurotiomycetes</taxon>
        <taxon>Eurotiomycetidae</taxon>
        <taxon>Eurotiales</taxon>
        <taxon>Aspergillaceae</taxon>
        <taxon>Aspergillus</taxon>
        <taxon>Aspergillus subgen. Circumdati</taxon>
    </lineage>
</organism>
<comment type="caution">
    <text evidence="2">The sequence shown here is derived from an EMBL/GenBank/DDBJ whole genome shotgun (WGS) entry which is preliminary data.</text>
</comment>
<sequence length="104" mass="11698">MLAALCLFCFPMLLYLFGLDDCFLRSPLLLPFHPAPLIWRFCPFVSMLDVCHESGPLAILYHAWDGCLLAQAKIPCTCLLNLSILYFCHSSFGIPISDSNRSKV</sequence>
<dbReference type="GeneID" id="37109070"/>
<gene>
    <name evidence="2" type="ORF">BO94DRAFT_324936</name>
</gene>